<organism evidence="2 3">
    <name type="scientific">Tilletia walkeri</name>
    <dbReference type="NCBI Taxonomy" id="117179"/>
    <lineage>
        <taxon>Eukaryota</taxon>
        <taxon>Fungi</taxon>
        <taxon>Dikarya</taxon>
        <taxon>Basidiomycota</taxon>
        <taxon>Ustilaginomycotina</taxon>
        <taxon>Exobasidiomycetes</taxon>
        <taxon>Tilletiales</taxon>
        <taxon>Tilletiaceae</taxon>
        <taxon>Tilletia</taxon>
    </lineage>
</organism>
<dbReference type="InterPro" id="IPR011042">
    <property type="entry name" value="6-blade_b-propeller_TolB-like"/>
</dbReference>
<dbReference type="Gene3D" id="2.120.10.30">
    <property type="entry name" value="TolB, C-terminal domain"/>
    <property type="match status" value="1"/>
</dbReference>
<gene>
    <name evidence="2" type="ORF">A4X09_0g1140</name>
</gene>
<reference evidence="2" key="2">
    <citation type="journal article" date="2019" name="IMA Fungus">
        <title>Genome sequencing and comparison of five Tilletia species to identify candidate genes for the detection of regulated species infecting wheat.</title>
        <authorList>
            <person name="Nguyen H.D.T."/>
            <person name="Sultana T."/>
            <person name="Kesanakurti P."/>
            <person name="Hambleton S."/>
        </authorList>
    </citation>
    <scope>NUCLEOTIDE SEQUENCE</scope>
    <source>
        <strain evidence="2">DAOMC 236422</strain>
    </source>
</reference>
<feature type="region of interest" description="Disordered" evidence="1">
    <location>
        <begin position="207"/>
        <end position="226"/>
    </location>
</feature>
<reference evidence="2" key="1">
    <citation type="submission" date="2016-04" db="EMBL/GenBank/DDBJ databases">
        <authorList>
            <person name="Nguyen H.D."/>
            <person name="Samba Siva P."/>
            <person name="Cullis J."/>
            <person name="Levesque C.A."/>
            <person name="Hambleton S."/>
        </authorList>
    </citation>
    <scope>NUCLEOTIDE SEQUENCE</scope>
    <source>
        <strain evidence="2">DAOMC 236422</strain>
    </source>
</reference>
<evidence type="ECO:0000256" key="1">
    <source>
        <dbReference type="SAM" id="MobiDB-lite"/>
    </source>
</evidence>
<evidence type="ECO:0000313" key="2">
    <source>
        <dbReference type="EMBL" id="KAE8271176.1"/>
    </source>
</evidence>
<comment type="caution">
    <text evidence="2">The sequence shown here is derived from an EMBL/GenBank/DDBJ whole genome shotgun (WGS) entry which is preliminary data.</text>
</comment>
<name>A0A8X7NFT6_9BASI</name>
<proteinExistence type="predicted"/>
<dbReference type="EMBL" id="LWDG02000025">
    <property type="protein sequence ID" value="KAE8271176.1"/>
    <property type="molecule type" value="Genomic_DNA"/>
</dbReference>
<keyword evidence="3" id="KW-1185">Reference proteome</keyword>
<protein>
    <submittedName>
        <fullName evidence="2">Uncharacterized protein</fullName>
    </submittedName>
</protein>
<evidence type="ECO:0000313" key="3">
    <source>
        <dbReference type="Proteomes" id="UP000078113"/>
    </source>
</evidence>
<sequence>MLQLSLALSSVSAAVLAIVAIYPYYQLKAFHFPTTPTLKNTHPDYPQPQQLQDPPLHPHLCEYIPELAHCDEIALHKHSGNAYFACDDTRLWRDPLRLLWEDEGTLPKSRKGGSIWHLDLNDAFSLPTRLDVLDSPDEGRGGFHPAGLTVTTTNVTQHNSSAPDSILLLVANYPQRASSGVVDVLVHDLRKSPTSLRHHRRLDSSHFHANWRGSTPSSATVDGRDKRVEDREVGDQLSPWRLSVFLEQWSPPLPADSPSSSTKDIPIPSFFFSSAPSIPSNISLISQHQGSGANFEHMALPSLKDYLLDFFLPSHSSRAHLAALKPPAHIYTYIANGAVSVPASDGTISVPIGAGLGAASSGKARALAGFPPIPRAWDGGGEISGRNNSASIVLVLGTQGSKSSVIEHEQHWVRPIGSLLRFFIQSPVYSAAKRLHFGGDGAVARWGDKEVVAVYTPQFVTFLSQTFGNLQMALANDLWGRFWTAGNVGGMDSARKWLMYLYAVSSGIPPSEDKTPGRPATIITQVTHLYRHGPSVAHPWELDRLKRPREAGMFLPKEFYPTAIFRSGASPITDGVGEWEPISFQPAAGSNGTEGGPRKVAKQLGFLPTLPTGLEVDHERGWVLVSSVWDERGAARCEIPKNWAEA</sequence>
<dbReference type="Proteomes" id="UP000078113">
    <property type="component" value="Unassembled WGS sequence"/>
</dbReference>
<accession>A0A8X7NFT6</accession>
<dbReference type="AlphaFoldDB" id="A0A8X7NFT6"/>